<organism evidence="1 2">
    <name type="scientific">Aspergillus campestris (strain IBT 28561)</name>
    <dbReference type="NCBI Taxonomy" id="1392248"/>
    <lineage>
        <taxon>Eukaryota</taxon>
        <taxon>Fungi</taxon>
        <taxon>Dikarya</taxon>
        <taxon>Ascomycota</taxon>
        <taxon>Pezizomycotina</taxon>
        <taxon>Eurotiomycetes</taxon>
        <taxon>Eurotiomycetidae</taxon>
        <taxon>Eurotiales</taxon>
        <taxon>Aspergillaceae</taxon>
        <taxon>Aspergillus</taxon>
        <taxon>Aspergillus subgen. Circumdati</taxon>
    </lineage>
</organism>
<accession>A0A2I1D906</accession>
<feature type="non-terminal residue" evidence="1">
    <location>
        <position position="183"/>
    </location>
</feature>
<comment type="caution">
    <text evidence="1">The sequence shown here is derived from an EMBL/GenBank/DDBJ whole genome shotgun (WGS) entry which is preliminary data.</text>
</comment>
<name>A0A2I1D906_ASPC2</name>
<proteinExistence type="predicted"/>
<sequence>MDYLYQGVASGKLRNRDRTLGSAMAVHILDGGSSIDPMQKSLLLHGSENPSTCVQSCISCPVAYFDAACQRKRSPQLGPDSVVRYCVVAGTTSHLVENNSSTITDPRQNMEVVVHGSLVGHRGCTVMLVFVQCTWRSKSRPLRRGDPALVNQNYPFSTYPLDRQVVLLVWTSDMVLGSFKTAV</sequence>
<protein>
    <submittedName>
        <fullName evidence="1">Uncharacterized protein</fullName>
    </submittedName>
</protein>
<dbReference type="Proteomes" id="UP000234254">
    <property type="component" value="Unassembled WGS sequence"/>
</dbReference>
<dbReference type="GeneID" id="36544281"/>
<gene>
    <name evidence="1" type="ORF">P168DRAFT_288318</name>
</gene>
<keyword evidence="2" id="KW-1185">Reference proteome</keyword>
<evidence type="ECO:0000313" key="1">
    <source>
        <dbReference type="EMBL" id="PKY06363.1"/>
    </source>
</evidence>
<dbReference type="AlphaFoldDB" id="A0A2I1D906"/>
<dbReference type="VEuPathDB" id="FungiDB:P168DRAFT_288318"/>
<dbReference type="EMBL" id="MSFM01000003">
    <property type="protein sequence ID" value="PKY06363.1"/>
    <property type="molecule type" value="Genomic_DNA"/>
</dbReference>
<evidence type="ECO:0000313" key="2">
    <source>
        <dbReference type="Proteomes" id="UP000234254"/>
    </source>
</evidence>
<dbReference type="RefSeq" id="XP_024694957.1">
    <property type="nucleotide sequence ID" value="XM_024836757.1"/>
</dbReference>
<reference evidence="1" key="1">
    <citation type="submission" date="2016-12" db="EMBL/GenBank/DDBJ databases">
        <title>The genomes of Aspergillus section Nigri reveals drivers in fungal speciation.</title>
        <authorList>
            <consortium name="DOE Joint Genome Institute"/>
            <person name="Vesth T.C."/>
            <person name="Nybo J."/>
            <person name="Theobald S."/>
            <person name="Brandl J."/>
            <person name="Frisvad J.C."/>
            <person name="Nielsen K.F."/>
            <person name="Lyhne E.K."/>
            <person name="Kogle M.E."/>
            <person name="Kuo A."/>
            <person name="Riley R."/>
            <person name="Clum A."/>
            <person name="Nolan M."/>
            <person name="Lipzen A."/>
            <person name="Salamov A."/>
            <person name="Henrissat B."/>
            <person name="Wiebenga A."/>
            <person name="De vries R.P."/>
            <person name="Grigoriev I.V."/>
            <person name="Mortensen U.H."/>
            <person name="Andersen M.R."/>
            <person name="Baker S.E."/>
        </authorList>
    </citation>
    <scope>NUCLEOTIDE SEQUENCE</scope>
    <source>
        <strain evidence="1">IBT 28561</strain>
    </source>
</reference>